<feature type="region of interest" description="Disordered" evidence="1">
    <location>
        <begin position="107"/>
        <end position="223"/>
    </location>
</feature>
<name>A0AB39Z8Y4_DROSZ</name>
<feature type="compositionally biased region" description="Low complexity" evidence="1">
    <location>
        <begin position="148"/>
        <end position="163"/>
    </location>
</feature>
<dbReference type="RefSeq" id="XP_016930379.2">
    <property type="nucleotide sequence ID" value="XM_017074890.4"/>
</dbReference>
<accession>A0AB39Z8Y4</accession>
<evidence type="ECO:0000313" key="2">
    <source>
        <dbReference type="Proteomes" id="UP001652628"/>
    </source>
</evidence>
<sequence>MELRSRTTKKLVDFLKSAGVYESDMEVEEMRELASVMEQSASCKPEDQELEKALQESELEFLSSQPSAMHNSTMIMSPQVPRRDPTDLDSPPSEPIRVTVRACVHHPMDWSPTAERRIPDRKRAAGGNDNQATDLNGKRIRPPPISSAQDQQDQEQQADNPDATPVSLGNEGDSGVSWEEMSLPSASDNSSFPSIGEMPDRHLISTSSVAVSDFSDIHEESQD</sequence>
<gene>
    <name evidence="3" type="primary">LOC108010073</name>
</gene>
<reference evidence="3" key="2">
    <citation type="submission" date="2025-08" db="UniProtKB">
        <authorList>
            <consortium name="RefSeq"/>
        </authorList>
    </citation>
    <scope>IDENTIFICATION</scope>
</reference>
<feature type="compositionally biased region" description="Basic and acidic residues" evidence="1">
    <location>
        <begin position="114"/>
        <end position="123"/>
    </location>
</feature>
<protein>
    <submittedName>
        <fullName evidence="3">Uncharacterized protein</fullName>
    </submittedName>
</protein>
<proteinExistence type="predicted"/>
<feature type="compositionally biased region" description="Polar residues" evidence="1">
    <location>
        <begin position="184"/>
        <end position="193"/>
    </location>
</feature>
<evidence type="ECO:0000256" key="1">
    <source>
        <dbReference type="SAM" id="MobiDB-lite"/>
    </source>
</evidence>
<evidence type="ECO:0000313" key="3">
    <source>
        <dbReference type="RefSeq" id="XP_016930379.2"/>
    </source>
</evidence>
<organism evidence="2 3">
    <name type="scientific">Drosophila suzukii</name>
    <name type="common">Spotted-wing drosophila fruit fly</name>
    <dbReference type="NCBI Taxonomy" id="28584"/>
    <lineage>
        <taxon>Eukaryota</taxon>
        <taxon>Metazoa</taxon>
        <taxon>Ecdysozoa</taxon>
        <taxon>Arthropoda</taxon>
        <taxon>Hexapoda</taxon>
        <taxon>Insecta</taxon>
        <taxon>Pterygota</taxon>
        <taxon>Neoptera</taxon>
        <taxon>Endopterygota</taxon>
        <taxon>Diptera</taxon>
        <taxon>Brachycera</taxon>
        <taxon>Muscomorpha</taxon>
        <taxon>Ephydroidea</taxon>
        <taxon>Drosophilidae</taxon>
        <taxon>Drosophila</taxon>
        <taxon>Sophophora</taxon>
    </lineage>
</organism>
<dbReference type="AlphaFoldDB" id="A0AB39Z8Y4"/>
<dbReference type="GeneID" id="108010073"/>
<dbReference type="Proteomes" id="UP001652628">
    <property type="component" value="Chromosome 2L"/>
</dbReference>
<reference evidence="2" key="1">
    <citation type="submission" date="2025-05" db="UniProtKB">
        <authorList>
            <consortium name="RefSeq"/>
        </authorList>
    </citation>
    <scope>NUCLEOTIDE SEQUENCE [LARGE SCALE GENOMIC DNA]</scope>
</reference>
<keyword evidence="2" id="KW-1185">Reference proteome</keyword>